<evidence type="ECO:0000313" key="2">
    <source>
        <dbReference type="EMBL" id="OLP72654.1"/>
    </source>
</evidence>
<reference evidence="2 3" key="1">
    <citation type="submission" date="2016-02" db="EMBL/GenBank/DDBJ databases">
        <title>Genome analysis of coral dinoflagellate symbionts highlights evolutionary adaptations to a symbiotic lifestyle.</title>
        <authorList>
            <person name="Aranda M."/>
            <person name="Li Y."/>
            <person name="Liew Y.J."/>
            <person name="Baumgarten S."/>
            <person name="Simakov O."/>
            <person name="Wilson M."/>
            <person name="Piel J."/>
            <person name="Ashoor H."/>
            <person name="Bougouffa S."/>
            <person name="Bajic V.B."/>
            <person name="Ryu T."/>
            <person name="Ravasi T."/>
            <person name="Bayer T."/>
            <person name="Micklem G."/>
            <person name="Kim H."/>
            <person name="Bhak J."/>
            <person name="Lajeunesse T.C."/>
            <person name="Voolstra C.R."/>
        </authorList>
    </citation>
    <scope>NUCLEOTIDE SEQUENCE [LARGE SCALE GENOMIC DNA]</scope>
    <source>
        <strain evidence="2 3">CCMP2467</strain>
    </source>
</reference>
<protein>
    <submittedName>
        <fullName evidence="2">Uncharacterized protein</fullName>
    </submittedName>
</protein>
<name>A0A1Q9BQB7_SYMMI</name>
<keyword evidence="3" id="KW-1185">Reference proteome</keyword>
<dbReference type="Proteomes" id="UP000186817">
    <property type="component" value="Unassembled WGS sequence"/>
</dbReference>
<evidence type="ECO:0000256" key="1">
    <source>
        <dbReference type="SAM" id="MobiDB-lite"/>
    </source>
</evidence>
<evidence type="ECO:0000313" key="3">
    <source>
        <dbReference type="Proteomes" id="UP000186817"/>
    </source>
</evidence>
<feature type="region of interest" description="Disordered" evidence="1">
    <location>
        <begin position="1"/>
        <end position="21"/>
    </location>
</feature>
<dbReference type="AlphaFoldDB" id="A0A1Q9BQB7"/>
<organism evidence="2 3">
    <name type="scientific">Symbiodinium microadriaticum</name>
    <name type="common">Dinoflagellate</name>
    <name type="synonym">Zooxanthella microadriatica</name>
    <dbReference type="NCBI Taxonomy" id="2951"/>
    <lineage>
        <taxon>Eukaryota</taxon>
        <taxon>Sar</taxon>
        <taxon>Alveolata</taxon>
        <taxon>Dinophyceae</taxon>
        <taxon>Suessiales</taxon>
        <taxon>Symbiodiniaceae</taxon>
        <taxon>Symbiodinium</taxon>
    </lineage>
</organism>
<sequence>CHRSRRPGSDPGHQQRCRDHGQEKEAFEVLPQGFHLQPHRLHPVQKGEA</sequence>
<feature type="non-terminal residue" evidence="2">
    <location>
        <position position="49"/>
    </location>
</feature>
<dbReference type="EMBL" id="LSRX01007081">
    <property type="protein sequence ID" value="OLP72654.1"/>
    <property type="molecule type" value="Genomic_DNA"/>
</dbReference>
<proteinExistence type="predicted"/>
<feature type="non-terminal residue" evidence="2">
    <location>
        <position position="1"/>
    </location>
</feature>
<gene>
    <name evidence="2" type="ORF">AK812_SmicGene48105</name>
</gene>
<accession>A0A1Q9BQB7</accession>
<comment type="caution">
    <text evidence="2">The sequence shown here is derived from an EMBL/GenBank/DDBJ whole genome shotgun (WGS) entry which is preliminary data.</text>
</comment>